<proteinExistence type="predicted"/>
<keyword evidence="3" id="KW-1185">Reference proteome</keyword>
<dbReference type="Proteomes" id="UP001500620">
    <property type="component" value="Unassembled WGS sequence"/>
</dbReference>
<protein>
    <recommendedName>
        <fullName evidence="4">Lipoprotein</fullName>
    </recommendedName>
</protein>
<sequence length="168" mass="17180">MRTAATVLAIVGLGCLLSACRHPGDSAAPVPAPSRLSQEPLFPAATPTFDTQPTREPSRSASASPSPPGFSDQYVTYCNGRPSGEQVIAAVRLTRSNLPAGSGVSVLKAPVCAGVWQYTVLSVTGSEPLRVITKGSPTSLTVVTAGTDPCTAEVRVTAPPAFLATVDC</sequence>
<accession>A0ABP8CXA3</accession>
<evidence type="ECO:0000313" key="3">
    <source>
        <dbReference type="Proteomes" id="UP001500620"/>
    </source>
</evidence>
<dbReference type="EMBL" id="BAABAT010000001">
    <property type="protein sequence ID" value="GAA4244155.1"/>
    <property type="molecule type" value="Genomic_DNA"/>
</dbReference>
<name>A0ABP8CXA3_9ACTN</name>
<dbReference type="PROSITE" id="PS51257">
    <property type="entry name" value="PROKAR_LIPOPROTEIN"/>
    <property type="match status" value="1"/>
</dbReference>
<organism evidence="2 3">
    <name type="scientific">Dactylosporangium darangshiense</name>
    <dbReference type="NCBI Taxonomy" id="579108"/>
    <lineage>
        <taxon>Bacteria</taxon>
        <taxon>Bacillati</taxon>
        <taxon>Actinomycetota</taxon>
        <taxon>Actinomycetes</taxon>
        <taxon>Micromonosporales</taxon>
        <taxon>Micromonosporaceae</taxon>
        <taxon>Dactylosporangium</taxon>
    </lineage>
</organism>
<reference evidence="3" key="1">
    <citation type="journal article" date="2019" name="Int. J. Syst. Evol. Microbiol.">
        <title>The Global Catalogue of Microorganisms (GCM) 10K type strain sequencing project: providing services to taxonomists for standard genome sequencing and annotation.</title>
        <authorList>
            <consortium name="The Broad Institute Genomics Platform"/>
            <consortium name="The Broad Institute Genome Sequencing Center for Infectious Disease"/>
            <person name="Wu L."/>
            <person name="Ma J."/>
        </authorList>
    </citation>
    <scope>NUCLEOTIDE SEQUENCE [LARGE SCALE GENOMIC DNA]</scope>
    <source>
        <strain evidence="3">JCM 17441</strain>
    </source>
</reference>
<feature type="region of interest" description="Disordered" evidence="1">
    <location>
        <begin position="27"/>
        <end position="69"/>
    </location>
</feature>
<comment type="caution">
    <text evidence="2">The sequence shown here is derived from an EMBL/GenBank/DDBJ whole genome shotgun (WGS) entry which is preliminary data.</text>
</comment>
<evidence type="ECO:0000313" key="2">
    <source>
        <dbReference type="EMBL" id="GAA4244155.1"/>
    </source>
</evidence>
<evidence type="ECO:0008006" key="4">
    <source>
        <dbReference type="Google" id="ProtNLM"/>
    </source>
</evidence>
<gene>
    <name evidence="2" type="ORF">GCM10022255_006100</name>
</gene>
<evidence type="ECO:0000256" key="1">
    <source>
        <dbReference type="SAM" id="MobiDB-lite"/>
    </source>
</evidence>
<dbReference type="RefSeq" id="WP_345120855.1">
    <property type="nucleotide sequence ID" value="NZ_BAABAT010000001.1"/>
</dbReference>